<dbReference type="SMART" id="SM00248">
    <property type="entry name" value="ANK"/>
    <property type="match status" value="4"/>
</dbReference>
<sequence length="1157" mass="128341">MATIDNMESTIGLSGQEKLEKKKKSAELGLWAREQHFQTLMSQYCATQPSGEAITKQYLREQEVYKANHPDEKFVDARPYIASPLGRDNMGTGDFVSVSQFCWDNHRLKNLKEERPQHDAYKRAIDRGGKDLTQENQEHLKKKAELKAKVADASDENMPGVSSLLKSMEETQLKKARLIPALHKPYEWDADNPNDGIPWPDVTPVGRSKGPAFQRIEKQASQKSSSLKKILDPFTGTYIIQHEEASRSKSLKLNYQPSLNAYVQGDLLAGLRNKKRHARITEAQEFLDETKLDERTREQRRKEEVKRRADEEYQRAREAVKEKKRHQRMMQEKLQNLDVHGKKGGFRSTSHRTSSAGSISSMSSRGSSISSKPNSRVNRPTSTGRPSTAGDNPDSTDILFIDSRPNTADSSANLNIDDEEIAKWEGTRVKTPIWGNFGNRNGSAGSTPWNRLGSAGAKKFTGWLGDLRDLINNRGSKPGTATTSGEMDGESRPETETTTPTNNLPLQPPDLSSPKTKSHRPGGRRRKTRRSKQDAPFKEAHSNDGSMIFDQENSANSIGSLESGFTACSFEFLEDGSDLSPSPERRKKKKKKKKKKKGVDESLGEFSDSANESLANDEDTVVSMLSIDSFGDGSIGSLTTGSEFGDKKKKKKKKKKRRKGSVGSVGDSSFDDNSTIATIEDVNTKNENLTDYVNGPGMEVTTFEFIDDMSLASSMGTVRTDSPTEITGGRRSSRLSPLTLPPPLDELEEKRKKMEQQGTTEGEEFASNEKTPTLSGALVAATPNMKDLQARGRRSMNLTVKKAAKIESYLIKKKLWSSRFRITGRENYNKSAGFTKAAHDPLLQGKSITYRVGNLLMIGANIALKRAAYGSYMFVLLVGGQEAASTMGLRDFLIGRTMTGMEMVAAAGDAEKALVLRALTQIKGRVRVEVRDYGGRTALMRAVEGSCTDLTDKQLRDWFRSQRKQRVKFLRTRGSTPENVNVIRAMRAKKYDAVLELLLTKGADLNAKCIGNVDEDVTALHIAAEGGSVKRVKWLLAKGAIVDATTESKMTALHFAAKLGNCDAATYMLKQDANIIAKNDVGWTPLHFAAHSGGTQMVTLLLKAGADKMTEDKRERSAVMIAQQYGNRSSFEVLRKWNEEKFKVKESLDYLQSKMAG</sequence>
<feature type="compositionally biased region" description="Basic residues" evidence="5">
    <location>
        <begin position="647"/>
        <end position="660"/>
    </location>
</feature>
<feature type="compositionally biased region" description="Polar residues" evidence="5">
    <location>
        <begin position="473"/>
        <end position="485"/>
    </location>
</feature>
<dbReference type="Gene3D" id="1.25.40.20">
    <property type="entry name" value="Ankyrin repeat-containing domain"/>
    <property type="match status" value="1"/>
</dbReference>
<feature type="repeat" description="ANK" evidence="3">
    <location>
        <begin position="1015"/>
        <end position="1047"/>
    </location>
</feature>
<feature type="region of interest" description="Disordered" evidence="5">
    <location>
        <begin position="638"/>
        <end position="673"/>
    </location>
</feature>
<keyword evidence="2 3" id="KW-0040">ANK repeat</keyword>
<feature type="compositionally biased region" description="Basic residues" evidence="5">
    <location>
        <begin position="516"/>
        <end position="530"/>
    </location>
</feature>
<evidence type="ECO:0000256" key="1">
    <source>
        <dbReference type="ARBA" id="ARBA00022737"/>
    </source>
</evidence>
<feature type="compositionally biased region" description="Polar residues" evidence="5">
    <location>
        <begin position="372"/>
        <end position="395"/>
    </location>
</feature>
<evidence type="ECO:0000313" key="6">
    <source>
        <dbReference type="EMBL" id="GMH62474.1"/>
    </source>
</evidence>
<dbReference type="PROSITE" id="PS50088">
    <property type="entry name" value="ANK_REPEAT"/>
    <property type="match status" value="3"/>
</dbReference>
<protein>
    <submittedName>
        <fullName evidence="6">Uncharacterized protein</fullName>
    </submittedName>
</protein>
<feature type="region of interest" description="Disordered" evidence="5">
    <location>
        <begin position="471"/>
        <end position="551"/>
    </location>
</feature>
<evidence type="ECO:0000256" key="4">
    <source>
        <dbReference type="SAM" id="Coils"/>
    </source>
</evidence>
<name>A0A9W6ZY13_9STRA</name>
<feature type="compositionally biased region" description="Low complexity" evidence="5">
    <location>
        <begin position="661"/>
        <end position="673"/>
    </location>
</feature>
<evidence type="ECO:0000313" key="7">
    <source>
        <dbReference type="Proteomes" id="UP001165122"/>
    </source>
</evidence>
<dbReference type="Proteomes" id="UP001165122">
    <property type="component" value="Unassembled WGS sequence"/>
</dbReference>
<dbReference type="PROSITE" id="PS50297">
    <property type="entry name" value="ANK_REP_REGION"/>
    <property type="match status" value="2"/>
</dbReference>
<organism evidence="6 7">
    <name type="scientific">Triparma laevis f. longispina</name>
    <dbReference type="NCBI Taxonomy" id="1714387"/>
    <lineage>
        <taxon>Eukaryota</taxon>
        <taxon>Sar</taxon>
        <taxon>Stramenopiles</taxon>
        <taxon>Ochrophyta</taxon>
        <taxon>Bolidophyceae</taxon>
        <taxon>Parmales</taxon>
        <taxon>Triparmaceae</taxon>
        <taxon>Triparma</taxon>
    </lineage>
</organism>
<dbReference type="SUPFAM" id="SSF48403">
    <property type="entry name" value="Ankyrin repeat"/>
    <property type="match status" value="1"/>
</dbReference>
<keyword evidence="7" id="KW-1185">Reference proteome</keyword>
<feature type="compositionally biased region" description="Polar residues" evidence="5">
    <location>
        <begin position="404"/>
        <end position="413"/>
    </location>
</feature>
<feature type="region of interest" description="Disordered" evidence="5">
    <location>
        <begin position="714"/>
        <end position="769"/>
    </location>
</feature>
<feature type="compositionally biased region" description="Low complexity" evidence="5">
    <location>
        <begin position="496"/>
        <end position="505"/>
    </location>
</feature>
<dbReference type="InterPro" id="IPR002110">
    <property type="entry name" value="Ankyrin_rpt"/>
</dbReference>
<evidence type="ECO:0000256" key="3">
    <source>
        <dbReference type="PROSITE-ProRule" id="PRU00023"/>
    </source>
</evidence>
<feature type="compositionally biased region" description="Basic and acidic residues" evidence="5">
    <location>
        <begin position="531"/>
        <end position="542"/>
    </location>
</feature>
<feature type="compositionally biased region" description="Basic residues" evidence="5">
    <location>
        <begin position="585"/>
        <end position="597"/>
    </location>
</feature>
<feature type="repeat" description="ANK" evidence="3">
    <location>
        <begin position="1048"/>
        <end position="1080"/>
    </location>
</feature>
<dbReference type="EMBL" id="BRXW01000518">
    <property type="protein sequence ID" value="GMH62474.1"/>
    <property type="molecule type" value="Genomic_DNA"/>
</dbReference>
<accession>A0A9W6ZY13</accession>
<feature type="coiled-coil region" evidence="4">
    <location>
        <begin position="129"/>
        <end position="156"/>
    </location>
</feature>
<keyword evidence="4" id="KW-0175">Coiled coil</keyword>
<gene>
    <name evidence="6" type="ORF">TrLO_g2967</name>
</gene>
<feature type="repeat" description="ANK" evidence="3">
    <location>
        <begin position="1081"/>
        <end position="1113"/>
    </location>
</feature>
<feature type="region of interest" description="Disordered" evidence="5">
    <location>
        <begin position="573"/>
        <end position="615"/>
    </location>
</feature>
<evidence type="ECO:0000256" key="5">
    <source>
        <dbReference type="SAM" id="MobiDB-lite"/>
    </source>
</evidence>
<dbReference type="PANTHER" id="PTHR24189:SF50">
    <property type="entry name" value="ANKYRIN REPEAT AND SOCS BOX PROTEIN 2"/>
    <property type="match status" value="1"/>
</dbReference>
<reference evidence="7" key="1">
    <citation type="journal article" date="2023" name="Commun. Biol.">
        <title>Genome analysis of Parmales, the sister group of diatoms, reveals the evolutionary specialization of diatoms from phago-mixotrophs to photoautotrophs.</title>
        <authorList>
            <person name="Ban H."/>
            <person name="Sato S."/>
            <person name="Yoshikawa S."/>
            <person name="Yamada K."/>
            <person name="Nakamura Y."/>
            <person name="Ichinomiya M."/>
            <person name="Sato N."/>
            <person name="Blanc-Mathieu R."/>
            <person name="Endo H."/>
            <person name="Kuwata A."/>
            <person name="Ogata H."/>
        </authorList>
    </citation>
    <scope>NUCLEOTIDE SEQUENCE [LARGE SCALE GENOMIC DNA]</scope>
    <source>
        <strain evidence="7">NIES 3700</strain>
    </source>
</reference>
<dbReference type="InterPro" id="IPR050745">
    <property type="entry name" value="Multifunctional_regulatory"/>
</dbReference>
<dbReference type="AlphaFoldDB" id="A0A9W6ZY13"/>
<feature type="region of interest" description="Disordered" evidence="5">
    <location>
        <begin position="295"/>
        <end position="413"/>
    </location>
</feature>
<dbReference type="Pfam" id="PF12796">
    <property type="entry name" value="Ank_2"/>
    <property type="match status" value="2"/>
</dbReference>
<feature type="compositionally biased region" description="Basic and acidic residues" evidence="5">
    <location>
        <begin position="295"/>
        <end position="321"/>
    </location>
</feature>
<dbReference type="InterPro" id="IPR036770">
    <property type="entry name" value="Ankyrin_rpt-contain_sf"/>
</dbReference>
<comment type="caution">
    <text evidence="6">The sequence shown here is derived from an EMBL/GenBank/DDBJ whole genome shotgun (WGS) entry which is preliminary data.</text>
</comment>
<dbReference type="OrthoDB" id="539213at2759"/>
<feature type="compositionally biased region" description="Low complexity" evidence="5">
    <location>
        <begin position="354"/>
        <end position="371"/>
    </location>
</feature>
<feature type="compositionally biased region" description="Polar residues" evidence="5">
    <location>
        <begin position="714"/>
        <end position="725"/>
    </location>
</feature>
<dbReference type="PANTHER" id="PTHR24189">
    <property type="entry name" value="MYOTROPHIN"/>
    <property type="match status" value="1"/>
</dbReference>
<keyword evidence="1" id="KW-0677">Repeat</keyword>
<proteinExistence type="predicted"/>
<evidence type="ECO:0000256" key="2">
    <source>
        <dbReference type="ARBA" id="ARBA00023043"/>
    </source>
</evidence>